<keyword evidence="1" id="KW-0067">ATP-binding</keyword>
<dbReference type="PROSITE" id="PS50011">
    <property type="entry name" value="PROTEIN_KINASE_DOM"/>
    <property type="match status" value="1"/>
</dbReference>
<sequence>MRILAKSKRYISLNELKKCPEMQKYENIKELGTGTNGRAFKAEHKFLKQNVVIKVYAIFKNDIDSYKDKHKKEILKNSAFRLSKNQSVIFDAGELKGCNGDAFYYCVMNYLNGITLEEWIKCRDNYKCYNHEHLLSKIEFNAALGFLFHCHDLIENDLKLYLTHGDLNPGNIIMLNQNYPADSEGFLNFTNIYGDYLVPMDVEFIDYGTSEWADTKKEFGVERDIEYIFNNTKSILSRYPIENFFDYEKLMTSDNEFVVGYRMEYIIVDLIRIVLSLYFLELNLSVMDANDQYIKSSCGWLYKLWYGEFKWEESFEFNYFINLNYWKVLKKPSCGSFIKEKEIVDYMNSLNFSKLKLKFDEKFKPIELGR</sequence>
<feature type="binding site" evidence="1">
    <location>
        <position position="60"/>
    </location>
    <ligand>
        <name>ATP</name>
        <dbReference type="ChEBI" id="CHEBI:30616"/>
    </ligand>
</feature>
<comment type="caution">
    <text evidence="3">The sequence shown here is derived from an EMBL/GenBank/DDBJ whole genome shotgun (WGS) entry which is preliminary data.</text>
</comment>
<protein>
    <recommendedName>
        <fullName evidence="2">Protein kinase domain-containing protein</fullName>
    </recommendedName>
</protein>
<dbReference type="EMBL" id="ABEE02000016">
    <property type="protein sequence ID" value="EDP24000.1"/>
    <property type="molecule type" value="Genomic_DNA"/>
</dbReference>
<dbReference type="HOGENOM" id="CLU_747726_0_0_9"/>
<proteinExistence type="predicted"/>
<dbReference type="PROSITE" id="PS00107">
    <property type="entry name" value="PROTEIN_KINASE_ATP"/>
    <property type="match status" value="1"/>
</dbReference>
<reference evidence="3 4" key="2">
    <citation type="submission" date="2007-09" db="EMBL/GenBank/DDBJ databases">
        <authorList>
            <person name="Fulton L."/>
            <person name="Clifton S."/>
            <person name="Fulton B."/>
            <person name="Xu J."/>
            <person name="Minx P."/>
            <person name="Pepin K.H."/>
            <person name="Johnson M."/>
            <person name="Thiruvilangam P."/>
            <person name="Bhonagiri V."/>
            <person name="Nash W.E."/>
            <person name="Mardis E.R."/>
            <person name="Wilson R.K."/>
        </authorList>
    </citation>
    <scope>NUCLEOTIDE SEQUENCE [LARGE SCALE GENOMIC DNA]</scope>
    <source>
        <strain evidence="3 4">ATCC 33270</strain>
    </source>
</reference>
<evidence type="ECO:0000313" key="4">
    <source>
        <dbReference type="Proteomes" id="UP000003162"/>
    </source>
</evidence>
<dbReference type="eggNOG" id="COG0515">
    <property type="taxonomic scope" value="Bacteria"/>
</dbReference>
<dbReference type="AlphaFoldDB" id="A8SK52"/>
<dbReference type="InterPro" id="IPR011009">
    <property type="entry name" value="Kinase-like_dom_sf"/>
</dbReference>
<evidence type="ECO:0000259" key="2">
    <source>
        <dbReference type="PROSITE" id="PS50011"/>
    </source>
</evidence>
<feature type="domain" description="Protein kinase" evidence="2">
    <location>
        <begin position="25"/>
        <end position="370"/>
    </location>
</feature>
<organism evidence="3 4">
    <name type="scientific">Parvimonas micra ATCC 33270</name>
    <dbReference type="NCBI Taxonomy" id="411465"/>
    <lineage>
        <taxon>Bacteria</taxon>
        <taxon>Bacillati</taxon>
        <taxon>Bacillota</taxon>
        <taxon>Tissierellia</taxon>
        <taxon>Tissierellales</taxon>
        <taxon>Peptoniphilaceae</taxon>
        <taxon>Parvimonas</taxon>
    </lineage>
</organism>
<dbReference type="InterPro" id="IPR000719">
    <property type="entry name" value="Prot_kinase_dom"/>
</dbReference>
<dbReference type="GO" id="GO:0004672">
    <property type="term" value="F:protein kinase activity"/>
    <property type="evidence" value="ECO:0007669"/>
    <property type="project" value="InterPro"/>
</dbReference>
<keyword evidence="1" id="KW-0547">Nucleotide-binding</keyword>
<dbReference type="Gene3D" id="1.10.510.10">
    <property type="entry name" value="Transferase(Phosphotransferase) domain 1"/>
    <property type="match status" value="1"/>
</dbReference>
<dbReference type="GO" id="GO:0005524">
    <property type="term" value="F:ATP binding"/>
    <property type="evidence" value="ECO:0007669"/>
    <property type="project" value="UniProtKB-UniRule"/>
</dbReference>
<accession>A8SK52</accession>
<reference evidence="3 4" key="1">
    <citation type="submission" date="2007-09" db="EMBL/GenBank/DDBJ databases">
        <title>Draft genome sequence of Peptostreptococcus micros (ATCC 33270).</title>
        <authorList>
            <person name="Sudarsanam P."/>
            <person name="Ley R."/>
            <person name="Guruge J."/>
            <person name="Turnbaugh P.J."/>
            <person name="Mahowald M."/>
            <person name="Liep D."/>
            <person name="Gordon J."/>
        </authorList>
    </citation>
    <scope>NUCLEOTIDE SEQUENCE [LARGE SCALE GENOMIC DNA]</scope>
    <source>
        <strain evidence="3 4">ATCC 33270</strain>
    </source>
</reference>
<dbReference type="InterPro" id="IPR017441">
    <property type="entry name" value="Protein_kinase_ATP_BS"/>
</dbReference>
<dbReference type="Proteomes" id="UP000003162">
    <property type="component" value="Unassembled WGS sequence"/>
</dbReference>
<evidence type="ECO:0000256" key="1">
    <source>
        <dbReference type="PROSITE-ProRule" id="PRU10141"/>
    </source>
</evidence>
<dbReference type="SUPFAM" id="SSF56112">
    <property type="entry name" value="Protein kinase-like (PK-like)"/>
    <property type="match status" value="1"/>
</dbReference>
<gene>
    <name evidence="3" type="ORF">PEPMIC_00579</name>
</gene>
<evidence type="ECO:0000313" key="3">
    <source>
        <dbReference type="EMBL" id="EDP24000.1"/>
    </source>
</evidence>
<name>A8SK52_9FIRM</name>